<reference evidence="2 3" key="1">
    <citation type="submission" date="2023-08" db="EMBL/GenBank/DDBJ databases">
        <title>Draft genome sequence of Algoriphagus confluentis.</title>
        <authorList>
            <person name="Takatani N."/>
            <person name="Hosokawa M."/>
            <person name="Sawabe T."/>
        </authorList>
    </citation>
    <scope>NUCLEOTIDE SEQUENCE [LARGE SCALE GENOMIC DNA]</scope>
    <source>
        <strain evidence="2 3">NBRC 111222</strain>
    </source>
</reference>
<gene>
    <name evidence="2" type="ORF">Aconfl_21680</name>
</gene>
<sequence length="529" mass="61049">MKWLIFSFLMISSSVWGQKAEFIKLEKLYEPAPSSGTYSAWRQESLLIPFRYESTNTAPVSIQVASPGLEFFQEWFEIHSVWADFSAGNCGQAKANGSFREALIPDRVRPLNLPKLEADSTVKWGLLKLQIPRWAKPGLYDLSLSFSQNGKNSQLKGKLTVLEQVAPLVEEVSFGADFWQFPISVADYHGIKPWSAEHWKKVGEMLHTLRAINQESLTVSIFWDLYNTKLRPLDEMMIQVTRNEDNTYSYDFSNLEAYIQMAQDLGVDKQISIHNLFPWNQNFYFFDARSRQVKAVNAAPNSGPYQDFFKPLIQATSDFLEKKKWKQKTYWVIDERDPTQTILLKNWINEIAPGFKFSFAGRLSPALAKQMEEYALPVNVSLTEEQFTSRVKINGRTMMYTSCFEQANQPNSLLTSDLRDIYFLAHLADIRGYQGILHWAYNLWSRQIKTSAVYSDVPSGDAHFVYPDGELSVRYLVFQDAIEEIGKFRLISKVKNPGTIRQSWGRYFLINVEKERFLALEAMKAYLND</sequence>
<dbReference type="Proteomes" id="UP001338309">
    <property type="component" value="Unassembled WGS sequence"/>
</dbReference>
<dbReference type="EMBL" id="BTPD01000006">
    <property type="protein sequence ID" value="GMQ29525.1"/>
    <property type="molecule type" value="Genomic_DNA"/>
</dbReference>
<protein>
    <recommendedName>
        <fullName evidence="1">Glycoside hydrolase 123 catalytic domain-containing protein</fullName>
    </recommendedName>
</protein>
<keyword evidence="3" id="KW-1185">Reference proteome</keyword>
<proteinExistence type="predicted"/>
<evidence type="ECO:0000313" key="2">
    <source>
        <dbReference type="EMBL" id="GMQ29525.1"/>
    </source>
</evidence>
<feature type="domain" description="Glycoside hydrolase 123 catalytic" evidence="1">
    <location>
        <begin position="179"/>
        <end position="490"/>
    </location>
</feature>
<dbReference type="InterPro" id="IPR025150">
    <property type="entry name" value="GH123_cat"/>
</dbReference>
<name>A0ABQ6PNJ1_9BACT</name>
<dbReference type="RefSeq" id="WP_338224247.1">
    <property type="nucleotide sequence ID" value="NZ_BTPD01000006.1"/>
</dbReference>
<evidence type="ECO:0000313" key="3">
    <source>
        <dbReference type="Proteomes" id="UP001338309"/>
    </source>
</evidence>
<accession>A0ABQ6PNJ1</accession>
<comment type="caution">
    <text evidence="2">The sequence shown here is derived from an EMBL/GenBank/DDBJ whole genome shotgun (WGS) entry which is preliminary data.</text>
</comment>
<evidence type="ECO:0000259" key="1">
    <source>
        <dbReference type="Pfam" id="PF13320"/>
    </source>
</evidence>
<dbReference type="Pfam" id="PF13320">
    <property type="entry name" value="GH123_cat"/>
    <property type="match status" value="1"/>
</dbReference>
<organism evidence="2 3">
    <name type="scientific">Algoriphagus confluentis</name>
    <dbReference type="NCBI Taxonomy" id="1697556"/>
    <lineage>
        <taxon>Bacteria</taxon>
        <taxon>Pseudomonadati</taxon>
        <taxon>Bacteroidota</taxon>
        <taxon>Cytophagia</taxon>
        <taxon>Cytophagales</taxon>
        <taxon>Cyclobacteriaceae</taxon>
        <taxon>Algoriphagus</taxon>
    </lineage>
</organism>